<dbReference type="PROSITE" id="PS50093">
    <property type="entry name" value="PKD"/>
    <property type="match status" value="1"/>
</dbReference>
<protein>
    <recommendedName>
        <fullName evidence="2">PKD domain-containing protein</fullName>
    </recommendedName>
</protein>
<dbReference type="Pfam" id="PF00801">
    <property type="entry name" value="PKD"/>
    <property type="match status" value="1"/>
</dbReference>
<dbReference type="RefSeq" id="WP_108778204.1">
    <property type="nucleotide sequence ID" value="NZ_CP029186.1"/>
</dbReference>
<evidence type="ECO:0000259" key="2">
    <source>
        <dbReference type="PROSITE" id="PS50093"/>
    </source>
</evidence>
<dbReference type="InterPro" id="IPR011889">
    <property type="entry name" value="Liste_lipo_26"/>
</dbReference>
<dbReference type="InterPro" id="IPR013783">
    <property type="entry name" value="Ig-like_fold"/>
</dbReference>
<evidence type="ECO:0000313" key="4">
    <source>
        <dbReference type="Proteomes" id="UP000244929"/>
    </source>
</evidence>
<dbReference type="InterPro" id="IPR026444">
    <property type="entry name" value="Secre_tail"/>
</dbReference>
<dbReference type="Pfam" id="PF24595">
    <property type="entry name" value="DUF7619"/>
    <property type="match status" value="1"/>
</dbReference>
<evidence type="ECO:0000256" key="1">
    <source>
        <dbReference type="ARBA" id="ARBA00022729"/>
    </source>
</evidence>
<sequence length="847" mass="93331">MRKLYLFFAFVFFSVAYGQAPFITTWQILSVDSNKTIEIMVWPGENVNYTIDFGDGVVLTNQTDSVSHTYNDFGTYTVTMSGNFNKISFYSYYNTIKLKSVEQWGDTHWTSMADMFNTCTHVTINATDVPDLSQVTDCARMFIHCNALNQSIDNWDVSNVTNMANMFCSSGYNQPLNSWDVSNVTDMSGMFSLSTFNKPLNNWDVSNVTSMLGMFSEASSFNQPLNDWDVSNVISMDKMFNYADSFNQPLDNWDVSNVTDMAEMFYGATSFNQPLNNWNVSNVQYMIRMFAHASVFNQPLNSWDVSAVEDMTNMFSNALIFNQDLSSWDFSSVGDFEKFINYSGLDVDNYDALLLAFAQSGIEDGSLSGYGLHYCDSGVRNYLIDSLDWYIYSDALGDGCEGNTISGSVHFDQDGSGCDTGLPAQLFLVSAYDGNFDYLSSTDIAGHYETLVMDNTYTTTLLNVPDYYTVSPQQQTIAFTGFGGEEEEVNFCLTANQSVQDLNITLLPIGGAPRPGFSSQYQLIAQNIGTQTVANASVSLAYDNAIQSFTSAVPAATSATAGQLAFDLTNLQPFESRVINITMNTLAPPTVNGGEVAHFTATVTPDSGDFTLADNTFALAQTVVNSFDPNDKQVLQGDEISLEQAGGYLDYIIRFQNTGTASAITVRIKDNLPENVDWTTLRPVSSSHPYILKLKDDNTVEFIFNNINLPNESADEPGSHGFIAYKIKPVSTVAVGDIITGNAEIFFDYNLPIVTNFATTEVMETMGLGESIANHIAIYPNPVSNVLNLNAANGITIKEVKVFNLQGRELLSSKATESLNVENLSTGVYILMVKTGAGIEKHKLVKK</sequence>
<dbReference type="KEGG" id="falb:HYN59_10405"/>
<dbReference type="AlphaFoldDB" id="A0A2S1QYP7"/>
<keyword evidence="4" id="KW-1185">Reference proteome</keyword>
<dbReference type="InterPro" id="IPR055353">
    <property type="entry name" value="DUF7619"/>
</dbReference>
<dbReference type="InterPro" id="IPR005046">
    <property type="entry name" value="DUF285"/>
</dbReference>
<dbReference type="InterPro" id="IPR035986">
    <property type="entry name" value="PKD_dom_sf"/>
</dbReference>
<dbReference type="OrthoDB" id="9813840at2"/>
<gene>
    <name evidence="3" type="ORF">HYN59_10405</name>
</gene>
<name>A0A2S1QYP7_9FLAO</name>
<reference evidence="3 4" key="1">
    <citation type="submission" date="2018-04" db="EMBL/GenBank/DDBJ databases">
        <title>Genome sequencing of Flavobacterium sp. HYN0059.</title>
        <authorList>
            <person name="Yi H."/>
            <person name="Baek C."/>
        </authorList>
    </citation>
    <scope>NUCLEOTIDE SEQUENCE [LARGE SCALE GENOMIC DNA]</scope>
    <source>
        <strain evidence="3 4">HYN0059</strain>
    </source>
</reference>
<organism evidence="3 4">
    <name type="scientific">Flavobacterium album</name>
    <dbReference type="NCBI Taxonomy" id="2175091"/>
    <lineage>
        <taxon>Bacteria</taxon>
        <taxon>Pseudomonadati</taxon>
        <taxon>Bacteroidota</taxon>
        <taxon>Flavobacteriia</taxon>
        <taxon>Flavobacteriales</taxon>
        <taxon>Flavobacteriaceae</taxon>
        <taxon>Flavobacterium</taxon>
    </lineage>
</organism>
<keyword evidence="1" id="KW-0732">Signal</keyword>
<dbReference type="Pfam" id="PF18962">
    <property type="entry name" value="Por_Secre_tail"/>
    <property type="match status" value="1"/>
</dbReference>
<proteinExistence type="predicted"/>
<dbReference type="CDD" id="cd00146">
    <property type="entry name" value="PKD"/>
    <property type="match status" value="1"/>
</dbReference>
<accession>A0A2S1QYP7</accession>
<feature type="domain" description="PKD" evidence="2">
    <location>
        <begin position="44"/>
        <end position="81"/>
    </location>
</feature>
<dbReference type="NCBIfam" id="TIGR04183">
    <property type="entry name" value="Por_Secre_tail"/>
    <property type="match status" value="1"/>
</dbReference>
<dbReference type="Proteomes" id="UP000244929">
    <property type="component" value="Chromosome"/>
</dbReference>
<dbReference type="EMBL" id="CP029186">
    <property type="protein sequence ID" value="AWH85502.1"/>
    <property type="molecule type" value="Genomic_DNA"/>
</dbReference>
<dbReference type="InterPro" id="IPR000601">
    <property type="entry name" value="PKD_dom"/>
</dbReference>
<evidence type="ECO:0000313" key="3">
    <source>
        <dbReference type="EMBL" id="AWH85502.1"/>
    </source>
</evidence>
<dbReference type="Gene3D" id="2.60.40.10">
    <property type="entry name" value="Immunoglobulins"/>
    <property type="match status" value="1"/>
</dbReference>
<dbReference type="NCBIfam" id="TIGR02167">
    <property type="entry name" value="Liste_lipo_26"/>
    <property type="match status" value="4"/>
</dbReference>
<dbReference type="Pfam" id="PF03382">
    <property type="entry name" value="DUF285"/>
    <property type="match status" value="2"/>
</dbReference>
<dbReference type="SUPFAM" id="SSF49299">
    <property type="entry name" value="PKD domain"/>
    <property type="match status" value="1"/>
</dbReference>